<gene>
    <name evidence="1" type="ORF">BU251_04930</name>
</gene>
<dbReference type="KEGG" id="vai:BU251_04930"/>
<dbReference type="Proteomes" id="UP000287243">
    <property type="component" value="Chromosome"/>
</dbReference>
<name>A0A410P4S3_VELA1</name>
<evidence type="ECO:0000313" key="2">
    <source>
        <dbReference type="Proteomes" id="UP000287243"/>
    </source>
</evidence>
<dbReference type="EMBL" id="CP019384">
    <property type="protein sequence ID" value="QAT17120.1"/>
    <property type="molecule type" value="Genomic_DNA"/>
</dbReference>
<reference evidence="1 2" key="1">
    <citation type="submission" date="2017-01" db="EMBL/GenBank/DDBJ databases">
        <title>First insights into the biology of 'candidatus Vampirococcus archaeovorus'.</title>
        <authorList>
            <person name="Kizina J."/>
            <person name="Jordan S."/>
            <person name="Stueber K."/>
            <person name="Reinhardt R."/>
            <person name="Harder J."/>
        </authorList>
    </citation>
    <scope>NUCLEOTIDE SEQUENCE [LARGE SCALE GENOMIC DNA]</scope>
    <source>
        <strain evidence="1 2">LiM</strain>
    </source>
</reference>
<protein>
    <submittedName>
        <fullName evidence="1">Uncharacterized protein</fullName>
    </submittedName>
</protein>
<organism evidence="1 2">
    <name type="scientific">Velamenicoccus archaeovorus</name>
    <dbReference type="NCBI Taxonomy" id="1930593"/>
    <lineage>
        <taxon>Bacteria</taxon>
        <taxon>Pseudomonadati</taxon>
        <taxon>Candidatus Omnitrophota</taxon>
        <taxon>Candidatus Velamenicoccus</taxon>
    </lineage>
</organism>
<dbReference type="AlphaFoldDB" id="A0A410P4S3"/>
<proteinExistence type="predicted"/>
<evidence type="ECO:0000313" key="1">
    <source>
        <dbReference type="EMBL" id="QAT17120.1"/>
    </source>
</evidence>
<keyword evidence="2" id="KW-1185">Reference proteome</keyword>
<sequence length="61" mass="6731">MLKNPCLPAGTLRHQNLFDLFSFKFCPEFLSDLFLETRGSFAGRAIEGIGGKIFPVAKIGI</sequence>
<accession>A0A410P4S3</accession>